<protein>
    <recommendedName>
        <fullName evidence="8">Major facilitator superfamily (MFS) profile domain-containing protein</fullName>
    </recommendedName>
</protein>
<keyword evidence="5 7" id="KW-1133">Transmembrane helix</keyword>
<evidence type="ECO:0000313" key="9">
    <source>
        <dbReference type="EMBL" id="OCX14163.1"/>
    </source>
</evidence>
<evidence type="ECO:0000256" key="6">
    <source>
        <dbReference type="ARBA" id="ARBA00023136"/>
    </source>
</evidence>
<keyword evidence="2" id="KW-0813">Transport</keyword>
<feature type="transmembrane region" description="Helical" evidence="7">
    <location>
        <begin position="170"/>
        <end position="191"/>
    </location>
</feature>
<dbReference type="RefSeq" id="WP_065991669.1">
    <property type="nucleotide sequence ID" value="NZ_MDEN01000068.1"/>
</dbReference>
<feature type="transmembrane region" description="Helical" evidence="7">
    <location>
        <begin position="146"/>
        <end position="164"/>
    </location>
</feature>
<dbReference type="OrthoDB" id="3285778at2"/>
<dbReference type="EMBL" id="MDEN01000068">
    <property type="protein sequence ID" value="OCX14163.1"/>
    <property type="molecule type" value="Genomic_DNA"/>
</dbReference>
<gene>
    <name evidence="9" type="ORF">BBI10_21735</name>
</gene>
<accession>A0A1C2DHK9</accession>
<evidence type="ECO:0000256" key="7">
    <source>
        <dbReference type="SAM" id="Phobius"/>
    </source>
</evidence>
<dbReference type="InterPro" id="IPR050171">
    <property type="entry name" value="MFS_Transporters"/>
</dbReference>
<keyword evidence="4 7" id="KW-0812">Transmembrane</keyword>
<comment type="subcellular location">
    <subcellularLocation>
        <location evidence="1">Cell membrane</location>
        <topology evidence="1">Multi-pass membrane protein</topology>
    </subcellularLocation>
</comment>
<evidence type="ECO:0000256" key="3">
    <source>
        <dbReference type="ARBA" id="ARBA00022475"/>
    </source>
</evidence>
<feature type="transmembrane region" description="Helical" evidence="7">
    <location>
        <begin position="212"/>
        <end position="234"/>
    </location>
</feature>
<comment type="caution">
    <text evidence="9">The sequence shown here is derived from an EMBL/GenBank/DDBJ whole genome shotgun (WGS) entry which is preliminary data.</text>
</comment>
<keyword evidence="3" id="KW-1003">Cell membrane</keyword>
<dbReference type="Pfam" id="PF07690">
    <property type="entry name" value="MFS_1"/>
    <property type="match status" value="1"/>
</dbReference>
<evidence type="ECO:0000256" key="5">
    <source>
        <dbReference type="ARBA" id="ARBA00022989"/>
    </source>
</evidence>
<feature type="transmembrane region" description="Helical" evidence="7">
    <location>
        <begin position="105"/>
        <end position="125"/>
    </location>
</feature>
<evidence type="ECO:0000259" key="8">
    <source>
        <dbReference type="PROSITE" id="PS50850"/>
    </source>
</evidence>
<dbReference type="GO" id="GO:0005886">
    <property type="term" value="C:plasma membrane"/>
    <property type="evidence" value="ECO:0007669"/>
    <property type="project" value="UniProtKB-SubCell"/>
</dbReference>
<evidence type="ECO:0000256" key="4">
    <source>
        <dbReference type="ARBA" id="ARBA00022692"/>
    </source>
</evidence>
<dbReference type="InterPro" id="IPR036259">
    <property type="entry name" value="MFS_trans_sf"/>
</dbReference>
<dbReference type="PANTHER" id="PTHR23517">
    <property type="entry name" value="RESISTANCE PROTEIN MDTM, PUTATIVE-RELATED-RELATED"/>
    <property type="match status" value="1"/>
</dbReference>
<dbReference type="AlphaFoldDB" id="A0A1C2DHK9"/>
<dbReference type="Proteomes" id="UP000095143">
    <property type="component" value="Unassembled WGS sequence"/>
</dbReference>
<sequence>MIKEDPAEQPSWPPDIRRLLWMQGLMNASHFMTIPLLALYMSANLQFGAAALASVMSANLLCAQVLPLAAGAIADRFGSHWVITLGLLLRGLGFLGFSAFDGVSAWIGCAVIAGSGVACYEGGVYGVFGRQPRECHSALFASNNQMLNAGAAVGPIIGGLAGLADIRVAFGMSAVVFISLSAVACRSTYGSSVRLSRQPVLKSLKTATTDGGLWRLIVVSLPWFFLFPQLYVAFPMYAGQLAGPHAASAIYVVNGVVGLAFILLAKRWLTKVNPASLTTWAYLGAAVTFASVAMLRGIEWFLLFIVAYTVVETILLPTLESMTASLAPDGSQGTFFGLMSAIGALSGTGGYYVGSWLILNRSPVETWLALGSVGLAGVLASLLLLHRSGPRASVG</sequence>
<evidence type="ECO:0000256" key="2">
    <source>
        <dbReference type="ARBA" id="ARBA00022448"/>
    </source>
</evidence>
<feature type="transmembrane region" description="Helical" evidence="7">
    <location>
        <begin position="334"/>
        <end position="354"/>
    </location>
</feature>
<dbReference type="PROSITE" id="PS50850">
    <property type="entry name" value="MFS"/>
    <property type="match status" value="1"/>
</dbReference>
<evidence type="ECO:0000256" key="1">
    <source>
        <dbReference type="ARBA" id="ARBA00004651"/>
    </source>
</evidence>
<dbReference type="Gene3D" id="1.20.1250.20">
    <property type="entry name" value="MFS general substrate transporter like domains"/>
    <property type="match status" value="1"/>
</dbReference>
<feature type="transmembrane region" description="Helical" evidence="7">
    <location>
        <begin position="301"/>
        <end position="322"/>
    </location>
</feature>
<feature type="transmembrane region" description="Helical" evidence="7">
    <location>
        <begin position="20"/>
        <end position="41"/>
    </location>
</feature>
<dbReference type="SUPFAM" id="SSF103473">
    <property type="entry name" value="MFS general substrate transporter"/>
    <property type="match status" value="1"/>
</dbReference>
<dbReference type="InterPro" id="IPR020846">
    <property type="entry name" value="MFS_dom"/>
</dbReference>
<proteinExistence type="predicted"/>
<evidence type="ECO:0000313" key="10">
    <source>
        <dbReference type="Proteomes" id="UP000095143"/>
    </source>
</evidence>
<feature type="transmembrane region" description="Helical" evidence="7">
    <location>
        <begin position="246"/>
        <end position="265"/>
    </location>
</feature>
<organism evidence="9 10">
    <name type="scientific">Pseudomonas graminis</name>
    <dbReference type="NCBI Taxonomy" id="158627"/>
    <lineage>
        <taxon>Bacteria</taxon>
        <taxon>Pseudomonadati</taxon>
        <taxon>Pseudomonadota</taxon>
        <taxon>Gammaproteobacteria</taxon>
        <taxon>Pseudomonadales</taxon>
        <taxon>Pseudomonadaceae</taxon>
        <taxon>Pseudomonas</taxon>
    </lineage>
</organism>
<feature type="transmembrane region" description="Helical" evidence="7">
    <location>
        <begin position="366"/>
        <end position="385"/>
    </location>
</feature>
<feature type="transmembrane region" description="Helical" evidence="7">
    <location>
        <begin position="81"/>
        <end position="99"/>
    </location>
</feature>
<keyword evidence="6 7" id="KW-0472">Membrane</keyword>
<dbReference type="InterPro" id="IPR011701">
    <property type="entry name" value="MFS"/>
</dbReference>
<dbReference type="GO" id="GO:0022857">
    <property type="term" value="F:transmembrane transporter activity"/>
    <property type="evidence" value="ECO:0007669"/>
    <property type="project" value="InterPro"/>
</dbReference>
<name>A0A1C2DHK9_9PSED</name>
<feature type="transmembrane region" description="Helical" evidence="7">
    <location>
        <begin position="47"/>
        <end position="69"/>
    </location>
</feature>
<feature type="domain" description="Major facilitator superfamily (MFS) profile" evidence="8">
    <location>
        <begin position="16"/>
        <end position="389"/>
    </location>
</feature>
<reference evidence="9 10" key="1">
    <citation type="submission" date="2016-08" db="EMBL/GenBank/DDBJ databases">
        <title>Whole genome sequence of Pseudomonas graminis strain UASWS1507, a potential biological control agent for agriculture.</title>
        <authorList>
            <person name="Crovadore J."/>
            <person name="Calmin G."/>
            <person name="Chablais R."/>
            <person name="Cochard B."/>
            <person name="Lefort F."/>
        </authorList>
    </citation>
    <scope>NUCLEOTIDE SEQUENCE [LARGE SCALE GENOMIC DNA]</scope>
    <source>
        <strain evidence="9 10">UASWS1507</strain>
    </source>
</reference>
<dbReference type="PANTHER" id="PTHR23517:SF2">
    <property type="entry name" value="MULTIDRUG RESISTANCE PROTEIN MDTH"/>
    <property type="match status" value="1"/>
</dbReference>